<gene>
    <name evidence="2" type="primary">Cdh8</name>
</gene>
<evidence type="ECO:0000313" key="2">
    <source>
        <dbReference type="RefSeq" id="XP_073912015.1"/>
    </source>
</evidence>
<evidence type="ECO:0000313" key="1">
    <source>
        <dbReference type="Proteomes" id="UP001732720"/>
    </source>
</evidence>
<sequence>MPERLAEMLLDLWTPLIILWITLPPCIYMAPTSQTQVLMSGSPLELNRLSGEQRVLNRSKRGWVWNQMFVLEEFSGPEPILVGRLHTDLDPGSKKIKYILSGDGAGTIFQINDVTGDIHAIKRLDREEKAEYTLTAQAVDWETNKPLEPPSEFIIKVQDINDNAPEFLNGPYHATVPEMSILGTSVTNVTATDADDPVYGNSAKLVYSILEGQPYFSIEPETAVIKTALPNMDREAKEEYLVVIQAKDMGGHSGGLSGTTTLTVTLTDVNDNPPKFAQSLYHFSVPEDVVLGTAIGRVKANDQDIGENAQSSYDIIDGDGTALFEITSDAQAQDGIIRLRKPLDFETKKSYTLKVEAANVHIDPRFSSRGPFKDTATVKIVIEDADEPPIFSSPTYLLEVHENAALNSVIGQVTARDPDITSSPIRFSIDRHTDLERQFNINADDGKITLATPLDRELSVWHNITVIATEIRNHSQISRVPVAIKVLDVNDNAPEFASEYEAFLCENGKPGQVIQTVSAMDKDDPKNGHYFLYSLLPEMVNNPNFTIKKNEDNSLSILAKHNGFNRQKQEVYLLPIVISDSGNPPLSSTSTLTIRVCGCSNDGVVQSCNVEAYVLPIGLSMGALIAILACIILLLVIVVLFITLRRHKNEPLIIKDDEDVRENIIRYDDEGGGEEDTEAFDIATLQNPDGINGFLPHYRRGWLGGMSQDAV</sequence>
<dbReference type="Proteomes" id="UP001732720">
    <property type="component" value="Chromosome 15"/>
</dbReference>
<keyword evidence="1" id="KW-1185">Reference proteome</keyword>
<accession>A0AC58L4E6</accession>
<dbReference type="RefSeq" id="XP_073912015.1">
    <property type="nucleotide sequence ID" value="XM_074055914.1"/>
</dbReference>
<protein>
    <submittedName>
        <fullName evidence="2">Cadherin-8 isoform X3</fullName>
    </submittedName>
</protein>
<proteinExistence type="predicted"/>
<organism evidence="1 2">
    <name type="scientific">Castor canadensis</name>
    <name type="common">American beaver</name>
    <dbReference type="NCBI Taxonomy" id="51338"/>
    <lineage>
        <taxon>Eukaryota</taxon>
        <taxon>Metazoa</taxon>
        <taxon>Chordata</taxon>
        <taxon>Craniata</taxon>
        <taxon>Vertebrata</taxon>
        <taxon>Euteleostomi</taxon>
        <taxon>Mammalia</taxon>
        <taxon>Eutheria</taxon>
        <taxon>Euarchontoglires</taxon>
        <taxon>Glires</taxon>
        <taxon>Rodentia</taxon>
        <taxon>Castorimorpha</taxon>
        <taxon>Castoridae</taxon>
        <taxon>Castor</taxon>
    </lineage>
</organism>
<reference evidence="2" key="1">
    <citation type="submission" date="2025-08" db="UniProtKB">
        <authorList>
            <consortium name="RefSeq"/>
        </authorList>
    </citation>
    <scope>IDENTIFICATION</scope>
</reference>
<name>A0AC58L4E6_CASCN</name>